<dbReference type="SUPFAM" id="SSF52922">
    <property type="entry name" value="TK C-terminal domain-like"/>
    <property type="match status" value="1"/>
</dbReference>
<feature type="binding site" evidence="10">
    <location>
        <position position="300"/>
    </location>
    <ligand>
        <name>thiamine diphosphate</name>
        <dbReference type="ChEBI" id="CHEBI:58937"/>
    </ligand>
</feature>
<proteinExistence type="inferred from homology"/>
<feature type="binding site" evidence="10">
    <location>
        <position position="180"/>
    </location>
    <ligand>
        <name>Mg(2+)</name>
        <dbReference type="ChEBI" id="CHEBI:18420"/>
    </ligand>
</feature>
<comment type="similarity">
    <text evidence="2 10">Belongs to the transketolase family. DXPS subfamily.</text>
</comment>
<evidence type="ECO:0000256" key="8">
    <source>
        <dbReference type="ARBA" id="ARBA00023052"/>
    </source>
</evidence>
<evidence type="ECO:0000256" key="1">
    <source>
        <dbReference type="ARBA" id="ARBA00004980"/>
    </source>
</evidence>
<dbReference type="GO" id="GO:0005829">
    <property type="term" value="C:cytosol"/>
    <property type="evidence" value="ECO:0007669"/>
    <property type="project" value="TreeGrafter"/>
</dbReference>
<dbReference type="GO" id="GO:0009228">
    <property type="term" value="P:thiamine biosynthetic process"/>
    <property type="evidence" value="ECO:0007669"/>
    <property type="project" value="UniProtKB-UniRule"/>
</dbReference>
<evidence type="ECO:0000256" key="2">
    <source>
        <dbReference type="ARBA" id="ARBA00011081"/>
    </source>
</evidence>
<dbReference type="InterPro" id="IPR049557">
    <property type="entry name" value="Transketolase_CS"/>
</dbReference>
<evidence type="ECO:0000313" key="12">
    <source>
        <dbReference type="EMBL" id="ADK81987.1"/>
    </source>
</evidence>
<dbReference type="InterPro" id="IPR005477">
    <property type="entry name" value="Dxylulose-5-P_synthase"/>
</dbReference>
<dbReference type="GO" id="GO:0008661">
    <property type="term" value="F:1-deoxy-D-xylulose-5-phosphate synthase activity"/>
    <property type="evidence" value="ECO:0007669"/>
    <property type="project" value="UniProtKB-UniRule"/>
</dbReference>
<dbReference type="InterPro" id="IPR029061">
    <property type="entry name" value="THDP-binding"/>
</dbReference>
<keyword evidence="6 10" id="KW-0460">Magnesium</keyword>
<dbReference type="eggNOG" id="COG1154">
    <property type="taxonomic scope" value="Bacteria"/>
</dbReference>
<dbReference type="HAMAP" id="MF_00315">
    <property type="entry name" value="DXP_synth"/>
    <property type="match status" value="1"/>
</dbReference>
<evidence type="ECO:0000256" key="9">
    <source>
        <dbReference type="ARBA" id="ARBA00023229"/>
    </source>
</evidence>
<dbReference type="STRING" id="573413.Spirs_2884"/>
<feature type="binding site" evidence="10">
    <location>
        <position position="151"/>
    </location>
    <ligand>
        <name>Mg(2+)</name>
        <dbReference type="ChEBI" id="CHEBI:18420"/>
    </ligand>
</feature>
<dbReference type="Pfam" id="PF02780">
    <property type="entry name" value="Transketolase_C"/>
    <property type="match status" value="1"/>
</dbReference>
<dbReference type="GO" id="GO:0016114">
    <property type="term" value="P:terpenoid biosynthetic process"/>
    <property type="evidence" value="ECO:0007669"/>
    <property type="project" value="UniProtKB-UniRule"/>
</dbReference>
<feature type="binding site" evidence="10">
    <location>
        <position position="180"/>
    </location>
    <ligand>
        <name>thiamine diphosphate</name>
        <dbReference type="ChEBI" id="CHEBI:58937"/>
    </ligand>
</feature>
<dbReference type="PROSITE" id="PS00801">
    <property type="entry name" value="TRANSKETOLASE_1"/>
    <property type="match status" value="1"/>
</dbReference>
<dbReference type="CDD" id="cd02007">
    <property type="entry name" value="TPP_DXS"/>
    <property type="match status" value="1"/>
</dbReference>
<dbReference type="Proteomes" id="UP000002318">
    <property type="component" value="Chromosome"/>
</dbReference>
<comment type="function">
    <text evidence="10">Catalyzes the acyloin condensation reaction between C atoms 2 and 3 of pyruvate and glyceraldehyde 3-phosphate to yield 1-deoxy-D-xylulose-5-phosphate (DXP).</text>
</comment>
<organism evidence="12 13">
    <name type="scientific">Sediminispirochaeta smaragdinae (strain DSM 11293 / JCM 15392 / SEBR 4228)</name>
    <name type="common">Spirochaeta smaragdinae</name>
    <dbReference type="NCBI Taxonomy" id="573413"/>
    <lineage>
        <taxon>Bacteria</taxon>
        <taxon>Pseudomonadati</taxon>
        <taxon>Spirochaetota</taxon>
        <taxon>Spirochaetia</taxon>
        <taxon>Spirochaetales</taxon>
        <taxon>Spirochaetaceae</taxon>
        <taxon>Sediminispirochaeta</taxon>
    </lineage>
</organism>
<dbReference type="Pfam" id="PF02779">
    <property type="entry name" value="Transket_pyr"/>
    <property type="match status" value="1"/>
</dbReference>
<evidence type="ECO:0000256" key="5">
    <source>
        <dbReference type="ARBA" id="ARBA00022723"/>
    </source>
</evidence>
<dbReference type="HOGENOM" id="CLU_009227_1_4_12"/>
<dbReference type="PANTHER" id="PTHR43322">
    <property type="entry name" value="1-D-DEOXYXYLULOSE 5-PHOSPHATE SYNTHASE-RELATED"/>
    <property type="match status" value="1"/>
</dbReference>
<sequence length="653" mass="71382">MRAEQNGYLHTIHSPDDLKRLPSGSLPFLAKEIRERIIHVVQKNGGHLASNLGVVELTIALHRVFSTPKDKIIWDVGHQCYTHKLLTGREDRFDTIRKKDGLSGFPKRSESIHDAMDTGHSSTSISAGLGILTGMRLSGDSEGKVVAVIGDGAMTGGMAFEALNHAGDLAKDLIVIFNDNNWSISPNVGGLSVNSNLSKLSALVSKLTTTRFYQSLRKYIDRGLRGIPFLGYKLYELFIRFKKALKAVVFKETIFSELGFEYVGPIDGHSISRLTEVFEAVRHLHKPVIVHVITQKGRGHSLAEVNPTAYHGVSPMVAVDGKIERKSVMTFTEVFAESLMREAEQRSEIVSITAAMSEGTGLSAFRETYPDRFFDVGISEQHAVTFAAGLAASGMRPVVAIYSTFMQRAVDQVIHDVALPSLPVLFCLDRSGLVGADGETHQGLYDLSLFLSVPGMTLLAPAGKEELPHMLAYALTLDGPCMIRYPKDACLPLGEACSRPIEKGRGVFLREEGGDVLILSYGAICAQCVGAADLLEREGVGADVCNIRFAKPIDEEWLLDSCSGYRTLIIVEEASAIGGIGEYLIALISRYHTDIDLFHFGVPDRFLPHASRKELLTSVGLDAEAIAGRVRLCLAERETFGSKSESWGYRGKE</sequence>
<gene>
    <name evidence="10" type="primary">dxs</name>
    <name evidence="12" type="ordered locus">Spirs_2884</name>
</gene>
<dbReference type="Gene3D" id="3.40.50.920">
    <property type="match status" value="1"/>
</dbReference>
<accession>E1R3L6</accession>
<dbReference type="OrthoDB" id="9803371at2"/>
<reference evidence="12 13" key="1">
    <citation type="journal article" date="2010" name="Stand. Genomic Sci.">
        <title>Complete genome sequence of Spirochaeta smaragdinae type strain (SEBR 4228).</title>
        <authorList>
            <person name="Mavromatis K."/>
            <person name="Yasawong M."/>
            <person name="Chertkov O."/>
            <person name="Lapidus A."/>
            <person name="Lucas S."/>
            <person name="Nolan M."/>
            <person name="Del Rio T.G."/>
            <person name="Tice H."/>
            <person name="Cheng J.F."/>
            <person name="Pitluck S."/>
            <person name="Liolios K."/>
            <person name="Ivanova N."/>
            <person name="Tapia R."/>
            <person name="Han C."/>
            <person name="Bruce D."/>
            <person name="Goodwin L."/>
            <person name="Pati A."/>
            <person name="Chen A."/>
            <person name="Palaniappan K."/>
            <person name="Land M."/>
            <person name="Hauser L."/>
            <person name="Chang Y.J."/>
            <person name="Jeffries C.D."/>
            <person name="Detter J.C."/>
            <person name="Rohde M."/>
            <person name="Brambilla E."/>
            <person name="Spring S."/>
            <person name="Goker M."/>
            <person name="Sikorski J."/>
            <person name="Woyke T."/>
            <person name="Bristow J."/>
            <person name="Eisen J.A."/>
            <person name="Markowitz V."/>
            <person name="Hugenholtz P."/>
            <person name="Klenk H.P."/>
            <person name="Kyrpides N.C."/>
        </authorList>
    </citation>
    <scope>NUCLEOTIDE SEQUENCE [LARGE SCALE GENOMIC DNA]</scope>
    <source>
        <strain evidence="13">DSM 11293 / JCM 15392 / SEBR 4228</strain>
    </source>
</reference>
<dbReference type="RefSeq" id="WP_013255446.1">
    <property type="nucleotide sequence ID" value="NC_014364.1"/>
</dbReference>
<comment type="cofactor">
    <cofactor evidence="10">
        <name>Mg(2+)</name>
        <dbReference type="ChEBI" id="CHEBI:18420"/>
    </cofactor>
    <text evidence="10">Binds 1 Mg(2+) ion per subunit.</text>
</comment>
<dbReference type="KEGG" id="ssm:Spirs_2884"/>
<comment type="pathway">
    <text evidence="1 10">Metabolic intermediate biosynthesis; 1-deoxy-D-xylulose 5-phosphate biosynthesis; 1-deoxy-D-xylulose 5-phosphate from D-glyceraldehyde 3-phosphate and pyruvate: step 1/1.</text>
</comment>
<keyword evidence="8 10" id="KW-0786">Thiamine pyrophosphate</keyword>
<dbReference type="UniPathway" id="UPA00064">
    <property type="reaction ID" value="UER00091"/>
</dbReference>
<dbReference type="GO" id="GO:0019288">
    <property type="term" value="P:isopentenyl diphosphate biosynthetic process, methylerythritol 4-phosphate pathway"/>
    <property type="evidence" value="ECO:0007669"/>
    <property type="project" value="TreeGrafter"/>
</dbReference>
<feature type="binding site" evidence="10">
    <location>
        <position position="78"/>
    </location>
    <ligand>
        <name>thiamine diphosphate</name>
        <dbReference type="ChEBI" id="CHEBI:58937"/>
    </ligand>
</feature>
<dbReference type="FunFam" id="3.40.50.970:FF:000005">
    <property type="entry name" value="1-deoxy-D-xylulose-5-phosphate synthase"/>
    <property type="match status" value="1"/>
</dbReference>
<evidence type="ECO:0000256" key="3">
    <source>
        <dbReference type="ARBA" id="ARBA00011738"/>
    </source>
</evidence>
<dbReference type="InterPro" id="IPR005475">
    <property type="entry name" value="Transketolase-like_Pyr-bd"/>
</dbReference>
<evidence type="ECO:0000256" key="4">
    <source>
        <dbReference type="ARBA" id="ARBA00022679"/>
    </source>
</evidence>
<dbReference type="GO" id="GO:0000287">
    <property type="term" value="F:magnesium ion binding"/>
    <property type="evidence" value="ECO:0007669"/>
    <property type="project" value="UniProtKB-UniRule"/>
</dbReference>
<feature type="domain" description="Transketolase-like pyrimidine-binding" evidence="11">
    <location>
        <begin position="329"/>
        <end position="493"/>
    </location>
</feature>
<dbReference type="AlphaFoldDB" id="E1R3L6"/>
<dbReference type="EC" id="2.2.1.7" evidence="10"/>
<keyword evidence="9 10" id="KW-0414">Isoprene biosynthesis</keyword>
<comment type="subunit">
    <text evidence="3 10">Homodimer.</text>
</comment>
<dbReference type="SMART" id="SM00861">
    <property type="entry name" value="Transket_pyr"/>
    <property type="match status" value="1"/>
</dbReference>
<feature type="binding site" evidence="10">
    <location>
        <position position="380"/>
    </location>
    <ligand>
        <name>thiamine diphosphate</name>
        <dbReference type="ChEBI" id="CHEBI:58937"/>
    </ligand>
</feature>
<feature type="binding site" evidence="10">
    <location>
        <begin position="152"/>
        <end position="153"/>
    </location>
    <ligand>
        <name>thiamine diphosphate</name>
        <dbReference type="ChEBI" id="CHEBI:58937"/>
    </ligand>
</feature>
<evidence type="ECO:0000256" key="7">
    <source>
        <dbReference type="ARBA" id="ARBA00022977"/>
    </source>
</evidence>
<keyword evidence="4 10" id="KW-0808">Transferase</keyword>
<keyword evidence="7 10" id="KW-0784">Thiamine biosynthesis</keyword>
<feature type="binding site" evidence="10">
    <location>
        <begin position="119"/>
        <end position="121"/>
    </location>
    <ligand>
        <name>thiamine diphosphate</name>
        <dbReference type="ChEBI" id="CHEBI:58937"/>
    </ligand>
</feature>
<dbReference type="SUPFAM" id="SSF52518">
    <property type="entry name" value="Thiamin diphosphate-binding fold (THDP-binding)"/>
    <property type="match status" value="2"/>
</dbReference>
<dbReference type="Gene3D" id="3.40.50.970">
    <property type="match status" value="2"/>
</dbReference>
<dbReference type="InterPro" id="IPR009014">
    <property type="entry name" value="Transketo_C/PFOR_II"/>
</dbReference>
<dbReference type="NCBIfam" id="NF003933">
    <property type="entry name" value="PRK05444.2-2"/>
    <property type="match status" value="1"/>
</dbReference>
<dbReference type="NCBIfam" id="TIGR00204">
    <property type="entry name" value="dxs"/>
    <property type="match status" value="1"/>
</dbReference>
<dbReference type="CDD" id="cd07033">
    <property type="entry name" value="TPP_PYR_DXS_TK_like"/>
    <property type="match status" value="1"/>
</dbReference>
<keyword evidence="13" id="KW-1185">Reference proteome</keyword>
<dbReference type="PANTHER" id="PTHR43322:SF5">
    <property type="entry name" value="1-DEOXY-D-XYLULOSE-5-PHOSPHATE SYNTHASE, CHLOROPLASTIC"/>
    <property type="match status" value="1"/>
</dbReference>
<evidence type="ECO:0000256" key="6">
    <source>
        <dbReference type="ARBA" id="ARBA00022842"/>
    </source>
</evidence>
<protein>
    <recommendedName>
        <fullName evidence="10">1-deoxy-D-xylulose-5-phosphate synthase</fullName>
        <ecNumber evidence="10">2.2.1.7</ecNumber>
    </recommendedName>
    <alternativeName>
        <fullName evidence="10">1-deoxyxylulose-5-phosphate synthase</fullName>
        <shortName evidence="10">DXP synthase</shortName>
        <shortName evidence="10">DXPS</shortName>
    </alternativeName>
</protein>
<evidence type="ECO:0000256" key="10">
    <source>
        <dbReference type="HAMAP-Rule" id="MF_00315"/>
    </source>
</evidence>
<dbReference type="GO" id="GO:0030976">
    <property type="term" value="F:thiamine pyrophosphate binding"/>
    <property type="evidence" value="ECO:0007669"/>
    <property type="project" value="UniProtKB-UniRule"/>
</dbReference>
<evidence type="ECO:0000259" key="11">
    <source>
        <dbReference type="SMART" id="SM00861"/>
    </source>
</evidence>
<dbReference type="InterPro" id="IPR033248">
    <property type="entry name" value="Transketolase_C"/>
</dbReference>
<dbReference type="EMBL" id="CP002116">
    <property type="protein sequence ID" value="ADK81987.1"/>
    <property type="molecule type" value="Genomic_DNA"/>
</dbReference>
<dbReference type="Pfam" id="PF13292">
    <property type="entry name" value="DXP_synthase_N"/>
    <property type="match status" value="1"/>
</dbReference>
<keyword evidence="5 10" id="KW-0479">Metal-binding</keyword>
<comment type="catalytic activity">
    <reaction evidence="10">
        <text>D-glyceraldehyde 3-phosphate + pyruvate + H(+) = 1-deoxy-D-xylulose 5-phosphate + CO2</text>
        <dbReference type="Rhea" id="RHEA:12605"/>
        <dbReference type="ChEBI" id="CHEBI:15361"/>
        <dbReference type="ChEBI" id="CHEBI:15378"/>
        <dbReference type="ChEBI" id="CHEBI:16526"/>
        <dbReference type="ChEBI" id="CHEBI:57792"/>
        <dbReference type="ChEBI" id="CHEBI:59776"/>
        <dbReference type="EC" id="2.2.1.7"/>
    </reaction>
</comment>
<evidence type="ECO:0000313" key="13">
    <source>
        <dbReference type="Proteomes" id="UP000002318"/>
    </source>
</evidence>
<comment type="cofactor">
    <cofactor evidence="10">
        <name>thiamine diphosphate</name>
        <dbReference type="ChEBI" id="CHEBI:58937"/>
    </cofactor>
    <text evidence="10">Binds 1 thiamine pyrophosphate per subunit.</text>
</comment>
<name>E1R3L6_SEDSS</name>